<keyword evidence="2" id="KW-1185">Reference proteome</keyword>
<evidence type="ECO:0000313" key="2">
    <source>
        <dbReference type="Proteomes" id="UP000078428"/>
    </source>
</evidence>
<gene>
    <name evidence="1" type="ORF">A6A04_20815</name>
</gene>
<dbReference type="Proteomes" id="UP000078428">
    <property type="component" value="Unassembled WGS sequence"/>
</dbReference>
<sequence length="115" mass="13223">MNKDHRRIFRLDPEADAALLQAVKKHGADISDFLRAAVARAIIEQPGPTPDELRDYYELTRLLVGVAYNINQYVRLANQARLSGSPLPEAEELMRLARELHRDSHRPLAIIEKWR</sequence>
<accession>A0A178MCJ4</accession>
<dbReference type="RefSeq" id="WP_068495177.1">
    <property type="nucleotide sequence ID" value="NZ_LWQT01000096.1"/>
</dbReference>
<comment type="caution">
    <text evidence="1">The sequence shown here is derived from an EMBL/GenBank/DDBJ whole genome shotgun (WGS) entry which is preliminary data.</text>
</comment>
<evidence type="ECO:0008006" key="3">
    <source>
        <dbReference type="Google" id="ProtNLM"/>
    </source>
</evidence>
<evidence type="ECO:0000313" key="1">
    <source>
        <dbReference type="EMBL" id="OAN45867.1"/>
    </source>
</evidence>
<proteinExistence type="predicted"/>
<protein>
    <recommendedName>
        <fullName evidence="3">Bacterial mobilisation domain-containing protein</fullName>
    </recommendedName>
</protein>
<reference evidence="1 2" key="1">
    <citation type="submission" date="2016-04" db="EMBL/GenBank/DDBJ databases">
        <title>Draft genome sequence of freshwater magnetotactic bacteria Magnetospirillum marisnigri SP-1 and Magnetospirillum moscoviense BB-1.</title>
        <authorList>
            <person name="Koziaeva V."/>
            <person name="Dziuba M.V."/>
            <person name="Ivanov T.M."/>
            <person name="Kuznetsov B."/>
            <person name="Grouzdev D.S."/>
        </authorList>
    </citation>
    <scope>NUCLEOTIDE SEQUENCE [LARGE SCALE GENOMIC DNA]</scope>
    <source>
        <strain evidence="1 2">SP-1</strain>
    </source>
</reference>
<dbReference type="EMBL" id="LWQT01000096">
    <property type="protein sequence ID" value="OAN45867.1"/>
    <property type="molecule type" value="Genomic_DNA"/>
</dbReference>
<name>A0A178MCJ4_9PROT</name>
<organism evidence="1 2">
    <name type="scientific">Paramagnetospirillum marisnigri</name>
    <dbReference type="NCBI Taxonomy" id="1285242"/>
    <lineage>
        <taxon>Bacteria</taxon>
        <taxon>Pseudomonadati</taxon>
        <taxon>Pseudomonadota</taxon>
        <taxon>Alphaproteobacteria</taxon>
        <taxon>Rhodospirillales</taxon>
        <taxon>Magnetospirillaceae</taxon>
        <taxon>Paramagnetospirillum</taxon>
    </lineage>
</organism>
<dbReference type="AlphaFoldDB" id="A0A178MCJ4"/>